<evidence type="ECO:0000256" key="1">
    <source>
        <dbReference type="ARBA" id="ARBA00004613"/>
    </source>
</evidence>
<dbReference type="EMBL" id="CAJOBA010091664">
    <property type="protein sequence ID" value="CAF4487145.1"/>
    <property type="molecule type" value="Genomic_DNA"/>
</dbReference>
<sequence>MIGDESFGQFLGLSANLKNLAYNSLVIVMNTGGGMGLYTDMAKKIATGIADIQDTLEYKPNNYILSLFNDSTWGSPTSSESLDQFTTEISKLSAYDGGNQPVLYYHGVVEALKQTDRVQVNTDDVDGSENVNGSDSGELPAVTGGVTIGVNFQTLNATKDYIIQRLNA</sequence>
<accession>A0A8S2GBA2</accession>
<gene>
    <name evidence="5" type="ORF">OVA965_LOCUS44543</name>
    <name evidence="6" type="ORF">TMI583_LOCUS47407</name>
</gene>
<keyword evidence="2" id="KW-0964">Secreted</keyword>
<dbReference type="Pfam" id="PF25106">
    <property type="entry name" value="VWA_4"/>
    <property type="match status" value="1"/>
</dbReference>
<name>A0A8S2GBA2_9BILA</name>
<comment type="caution">
    <text evidence="5">The sequence shown here is derived from an EMBL/GenBank/DDBJ whole genome shotgun (WGS) entry which is preliminary data.</text>
</comment>
<comment type="subcellular location">
    <subcellularLocation>
        <location evidence="1">Secreted</location>
    </subcellularLocation>
</comment>
<evidence type="ECO:0000313" key="6">
    <source>
        <dbReference type="EMBL" id="CAF4487145.1"/>
    </source>
</evidence>
<evidence type="ECO:0000256" key="2">
    <source>
        <dbReference type="ARBA" id="ARBA00022525"/>
    </source>
</evidence>
<dbReference type="AlphaFoldDB" id="A0A8S2GBA2"/>
<dbReference type="InterPro" id="IPR056861">
    <property type="entry name" value="HMCN1-like_VWA"/>
</dbReference>
<dbReference type="Proteomes" id="UP000677228">
    <property type="component" value="Unassembled WGS sequence"/>
</dbReference>
<keyword evidence="3" id="KW-0732">Signal</keyword>
<proteinExistence type="predicted"/>
<dbReference type="Proteomes" id="UP000682733">
    <property type="component" value="Unassembled WGS sequence"/>
</dbReference>
<evidence type="ECO:0000256" key="3">
    <source>
        <dbReference type="ARBA" id="ARBA00022729"/>
    </source>
</evidence>
<reference evidence="5" key="1">
    <citation type="submission" date="2021-02" db="EMBL/GenBank/DDBJ databases">
        <authorList>
            <person name="Nowell W R."/>
        </authorList>
    </citation>
    <scope>NUCLEOTIDE SEQUENCE</scope>
</reference>
<evidence type="ECO:0000259" key="4">
    <source>
        <dbReference type="Pfam" id="PF25106"/>
    </source>
</evidence>
<evidence type="ECO:0000313" key="7">
    <source>
        <dbReference type="Proteomes" id="UP000677228"/>
    </source>
</evidence>
<feature type="domain" description="Hemicentin-1-like von Willebrand factor A" evidence="4">
    <location>
        <begin position="24"/>
        <end position="116"/>
    </location>
</feature>
<organism evidence="5 7">
    <name type="scientific">Didymodactylos carnosus</name>
    <dbReference type="NCBI Taxonomy" id="1234261"/>
    <lineage>
        <taxon>Eukaryota</taxon>
        <taxon>Metazoa</taxon>
        <taxon>Spiralia</taxon>
        <taxon>Gnathifera</taxon>
        <taxon>Rotifera</taxon>
        <taxon>Eurotatoria</taxon>
        <taxon>Bdelloidea</taxon>
        <taxon>Philodinida</taxon>
        <taxon>Philodinidae</taxon>
        <taxon>Didymodactylos</taxon>
    </lineage>
</organism>
<evidence type="ECO:0000313" key="5">
    <source>
        <dbReference type="EMBL" id="CAF1645806.1"/>
    </source>
</evidence>
<dbReference type="EMBL" id="CAJNOK010064099">
    <property type="protein sequence ID" value="CAF1645806.1"/>
    <property type="molecule type" value="Genomic_DNA"/>
</dbReference>
<feature type="non-terminal residue" evidence="5">
    <location>
        <position position="1"/>
    </location>
</feature>
<protein>
    <recommendedName>
        <fullName evidence="4">Hemicentin-1-like von Willebrand factor A domain-containing protein</fullName>
    </recommendedName>
</protein>